<feature type="region of interest" description="Disordered" evidence="1">
    <location>
        <begin position="35"/>
        <end position="80"/>
    </location>
</feature>
<keyword evidence="3" id="KW-1185">Reference proteome</keyword>
<evidence type="ECO:0000313" key="3">
    <source>
        <dbReference type="Proteomes" id="UP000070700"/>
    </source>
</evidence>
<dbReference type="GeneID" id="28829206"/>
<feature type="compositionally biased region" description="Acidic residues" evidence="1">
    <location>
        <begin position="114"/>
        <end position="130"/>
    </location>
</feature>
<feature type="compositionally biased region" description="Acidic residues" evidence="1">
    <location>
        <begin position="47"/>
        <end position="65"/>
    </location>
</feature>
<gene>
    <name evidence="2" type="ORF">LY89DRAFT_730451</name>
</gene>
<sequence length="172" mass="18637">MAQIAPISFTSPLQDDDTEIERAWWNLELQWVEEAEEDGYESSTLDGESDEGETDEDSDEWEDVSESGSEVQQQRNYKMSIQDLTTSPLDLSTITPIMAVQSELHLRGGSSGSDADDERDDTPDTESDDDFYGKYESTGSSSSGSGGSSGHYDVSDADSVASESTGPIYGSS</sequence>
<dbReference type="Proteomes" id="UP000070700">
    <property type="component" value="Unassembled WGS sequence"/>
</dbReference>
<dbReference type="RefSeq" id="XP_018074759.1">
    <property type="nucleotide sequence ID" value="XM_018219480.1"/>
</dbReference>
<feature type="region of interest" description="Disordered" evidence="1">
    <location>
        <begin position="102"/>
        <end position="172"/>
    </location>
</feature>
<protein>
    <submittedName>
        <fullName evidence="2">Uncharacterized protein</fullName>
    </submittedName>
</protein>
<reference evidence="2 3" key="1">
    <citation type="submission" date="2015-10" db="EMBL/GenBank/DDBJ databases">
        <title>Full genome of DAOMC 229536 Phialocephala scopiformis, a fungal endophyte of spruce producing the potent anti-insectan compound rugulosin.</title>
        <authorList>
            <consortium name="DOE Joint Genome Institute"/>
            <person name="Walker A.K."/>
            <person name="Frasz S.L."/>
            <person name="Seifert K.A."/>
            <person name="Miller J.D."/>
            <person name="Mondo S.J."/>
            <person name="Labutti K."/>
            <person name="Lipzen A."/>
            <person name="Dockter R."/>
            <person name="Kennedy M."/>
            <person name="Grigoriev I.V."/>
            <person name="Spatafora J.W."/>
        </authorList>
    </citation>
    <scope>NUCLEOTIDE SEQUENCE [LARGE SCALE GENOMIC DNA]</scope>
    <source>
        <strain evidence="2 3">CBS 120377</strain>
    </source>
</reference>
<feature type="compositionally biased region" description="Polar residues" evidence="1">
    <location>
        <begin position="71"/>
        <end position="80"/>
    </location>
</feature>
<dbReference type="EMBL" id="KQ947409">
    <property type="protein sequence ID" value="KUJ20404.1"/>
    <property type="molecule type" value="Genomic_DNA"/>
</dbReference>
<organism evidence="2 3">
    <name type="scientific">Mollisia scopiformis</name>
    <name type="common">Conifer needle endophyte fungus</name>
    <name type="synonym">Phialocephala scopiformis</name>
    <dbReference type="NCBI Taxonomy" id="149040"/>
    <lineage>
        <taxon>Eukaryota</taxon>
        <taxon>Fungi</taxon>
        <taxon>Dikarya</taxon>
        <taxon>Ascomycota</taxon>
        <taxon>Pezizomycotina</taxon>
        <taxon>Leotiomycetes</taxon>
        <taxon>Helotiales</taxon>
        <taxon>Mollisiaceae</taxon>
        <taxon>Mollisia</taxon>
    </lineage>
</organism>
<evidence type="ECO:0000313" key="2">
    <source>
        <dbReference type="EMBL" id="KUJ20404.1"/>
    </source>
</evidence>
<dbReference type="InParanoid" id="A0A194XJW5"/>
<name>A0A194XJW5_MOLSC</name>
<evidence type="ECO:0000256" key="1">
    <source>
        <dbReference type="SAM" id="MobiDB-lite"/>
    </source>
</evidence>
<accession>A0A194XJW5</accession>
<proteinExistence type="predicted"/>
<dbReference type="AlphaFoldDB" id="A0A194XJW5"/>
<dbReference type="KEGG" id="psco:LY89DRAFT_730451"/>